<reference evidence="3" key="1">
    <citation type="journal article" date="2019" name="Int. J. Syst. Evol. Microbiol.">
        <title>The Global Catalogue of Microorganisms (GCM) 10K type strain sequencing project: providing services to taxonomists for standard genome sequencing and annotation.</title>
        <authorList>
            <consortium name="The Broad Institute Genomics Platform"/>
            <consortium name="The Broad Institute Genome Sequencing Center for Infectious Disease"/>
            <person name="Wu L."/>
            <person name="Ma J."/>
        </authorList>
    </citation>
    <scope>NUCLEOTIDE SEQUENCE [LARGE SCALE GENOMIC DNA]</scope>
    <source>
        <strain evidence="3">CG52</strain>
    </source>
</reference>
<accession>A0ABW4M6L7</accession>
<dbReference type="RefSeq" id="WP_377402669.1">
    <property type="nucleotide sequence ID" value="NZ_JBHUEQ010000025.1"/>
</dbReference>
<organism evidence="2 3">
    <name type="scientific">Rhizobium helianthi</name>
    <dbReference type="NCBI Taxonomy" id="1132695"/>
    <lineage>
        <taxon>Bacteria</taxon>
        <taxon>Pseudomonadati</taxon>
        <taxon>Pseudomonadota</taxon>
        <taxon>Alphaproteobacteria</taxon>
        <taxon>Hyphomicrobiales</taxon>
        <taxon>Rhizobiaceae</taxon>
        <taxon>Rhizobium/Agrobacterium group</taxon>
        <taxon>Rhizobium</taxon>
    </lineage>
</organism>
<proteinExistence type="predicted"/>
<keyword evidence="1" id="KW-1133">Transmembrane helix</keyword>
<keyword evidence="1" id="KW-0472">Membrane</keyword>
<evidence type="ECO:0000313" key="3">
    <source>
        <dbReference type="Proteomes" id="UP001597322"/>
    </source>
</evidence>
<protein>
    <submittedName>
        <fullName evidence="2">Uncharacterized protein</fullName>
    </submittedName>
</protein>
<feature type="transmembrane region" description="Helical" evidence="1">
    <location>
        <begin position="12"/>
        <end position="33"/>
    </location>
</feature>
<evidence type="ECO:0000313" key="2">
    <source>
        <dbReference type="EMBL" id="MFD1746642.1"/>
    </source>
</evidence>
<name>A0ABW4M6L7_9HYPH</name>
<comment type="caution">
    <text evidence="2">The sequence shown here is derived from an EMBL/GenBank/DDBJ whole genome shotgun (WGS) entry which is preliminary data.</text>
</comment>
<evidence type="ECO:0000256" key="1">
    <source>
        <dbReference type="SAM" id="Phobius"/>
    </source>
</evidence>
<dbReference type="EMBL" id="JBHUEQ010000025">
    <property type="protein sequence ID" value="MFD1746642.1"/>
    <property type="molecule type" value="Genomic_DNA"/>
</dbReference>
<keyword evidence="3" id="KW-1185">Reference proteome</keyword>
<keyword evidence="1" id="KW-0812">Transmembrane</keyword>
<dbReference type="Proteomes" id="UP001597322">
    <property type="component" value="Unassembled WGS sequence"/>
</dbReference>
<sequence>MAKDTGPKARKGMISFVITILLVALALAAIYMIGFTPGETNP</sequence>
<gene>
    <name evidence="2" type="ORF">ACFSE1_14305</name>
</gene>